<dbReference type="SUPFAM" id="SSF51735">
    <property type="entry name" value="NAD(P)-binding Rossmann-fold domains"/>
    <property type="match status" value="1"/>
</dbReference>
<evidence type="ECO:0000256" key="1">
    <source>
        <dbReference type="ARBA" id="ARBA00022598"/>
    </source>
</evidence>
<dbReference type="EMBL" id="CP003345">
    <property type="protein sequence ID" value="AFM04331.1"/>
    <property type="molecule type" value="Genomic_DNA"/>
</dbReference>
<dbReference type="eggNOG" id="COG1670">
    <property type="taxonomic scope" value="Bacteria"/>
</dbReference>
<evidence type="ECO:0000259" key="5">
    <source>
        <dbReference type="PROSITE" id="PS50975"/>
    </source>
</evidence>
<dbReference type="Gene3D" id="3.40.50.261">
    <property type="entry name" value="Succinyl-CoA synthetase domains"/>
    <property type="match status" value="2"/>
</dbReference>
<evidence type="ECO:0000313" key="7">
    <source>
        <dbReference type="EMBL" id="AFM04331.1"/>
    </source>
</evidence>
<keyword evidence="1" id="KW-0436">Ligase</keyword>
<dbReference type="GO" id="GO:0016747">
    <property type="term" value="F:acyltransferase activity, transferring groups other than amino-acyl groups"/>
    <property type="evidence" value="ECO:0007669"/>
    <property type="project" value="InterPro"/>
</dbReference>
<dbReference type="PANTHER" id="PTHR43334">
    <property type="entry name" value="ACETATE--COA LIGASE [ADP-FORMING]"/>
    <property type="match status" value="1"/>
</dbReference>
<keyword evidence="3 4" id="KW-0067">ATP-binding</keyword>
<dbReference type="AlphaFoldDB" id="I4AK46"/>
<dbReference type="PATRIC" id="fig|880071.3.peg.1926"/>
<feature type="domain" description="N-acetyltransferase" evidence="6">
    <location>
        <begin position="771"/>
        <end position="939"/>
    </location>
</feature>
<keyword evidence="2 4" id="KW-0547">Nucleotide-binding</keyword>
<accession>I4AK46</accession>
<evidence type="ECO:0000256" key="3">
    <source>
        <dbReference type="ARBA" id="ARBA00022840"/>
    </source>
</evidence>
<dbReference type="InterPro" id="IPR036291">
    <property type="entry name" value="NAD(P)-bd_dom_sf"/>
</dbReference>
<dbReference type="GO" id="GO:0005524">
    <property type="term" value="F:ATP binding"/>
    <property type="evidence" value="ECO:0007669"/>
    <property type="project" value="UniProtKB-UniRule"/>
</dbReference>
<dbReference type="PROSITE" id="PS51186">
    <property type="entry name" value="GNAT"/>
    <property type="match status" value="1"/>
</dbReference>
<dbReference type="HOGENOM" id="CLU_007415_0_2_10"/>
<dbReference type="Proteomes" id="UP000006054">
    <property type="component" value="Chromosome"/>
</dbReference>
<reference evidence="8" key="1">
    <citation type="submission" date="2012-06" db="EMBL/GenBank/DDBJ databases">
        <title>The complete genome of Flexibacter litoralis DSM 6794.</title>
        <authorList>
            <person name="Lucas S."/>
            <person name="Copeland A."/>
            <person name="Lapidus A."/>
            <person name="Glavina del Rio T."/>
            <person name="Dalin E."/>
            <person name="Tice H."/>
            <person name="Bruce D."/>
            <person name="Goodwin L."/>
            <person name="Pitluck S."/>
            <person name="Peters L."/>
            <person name="Ovchinnikova G."/>
            <person name="Lu M."/>
            <person name="Kyrpides N."/>
            <person name="Mavromatis K."/>
            <person name="Ivanova N."/>
            <person name="Brettin T."/>
            <person name="Detter J.C."/>
            <person name="Han C."/>
            <person name="Larimer F."/>
            <person name="Land M."/>
            <person name="Hauser L."/>
            <person name="Markowitz V."/>
            <person name="Cheng J.-F."/>
            <person name="Hugenholtz P."/>
            <person name="Woyke T."/>
            <person name="Wu D."/>
            <person name="Spring S."/>
            <person name="Lang E."/>
            <person name="Kopitz M."/>
            <person name="Brambilla E."/>
            <person name="Klenk H.-P."/>
            <person name="Eisen J.A."/>
        </authorList>
    </citation>
    <scope>NUCLEOTIDE SEQUENCE [LARGE SCALE GENOMIC DNA]</scope>
    <source>
        <strain evidence="8">ATCC 23117 / DSM 6794 / NBRC 15988 / NCIMB 1366 / Sio-4</strain>
    </source>
</reference>
<dbReference type="SUPFAM" id="SSF52210">
    <property type="entry name" value="Succinyl-CoA synthetase domains"/>
    <property type="match status" value="2"/>
</dbReference>
<dbReference type="SUPFAM" id="SSF56059">
    <property type="entry name" value="Glutathione synthetase ATP-binding domain-like"/>
    <property type="match status" value="1"/>
</dbReference>
<evidence type="ECO:0000256" key="4">
    <source>
        <dbReference type="PROSITE-ProRule" id="PRU00409"/>
    </source>
</evidence>
<dbReference type="GO" id="GO:0046872">
    <property type="term" value="F:metal ion binding"/>
    <property type="evidence" value="ECO:0007669"/>
    <property type="project" value="InterPro"/>
</dbReference>
<dbReference type="InterPro" id="IPR016102">
    <property type="entry name" value="Succinyl-CoA_synth-like"/>
</dbReference>
<dbReference type="SMART" id="SM00881">
    <property type="entry name" value="CoA_binding"/>
    <property type="match status" value="1"/>
</dbReference>
<evidence type="ECO:0000259" key="6">
    <source>
        <dbReference type="PROSITE" id="PS51186"/>
    </source>
</evidence>
<dbReference type="Pfam" id="PF13607">
    <property type="entry name" value="Succ_CoA_lig"/>
    <property type="match status" value="1"/>
</dbReference>
<dbReference type="SUPFAM" id="SSF55729">
    <property type="entry name" value="Acyl-CoA N-acyltransferases (Nat)"/>
    <property type="match status" value="1"/>
</dbReference>
<protein>
    <submittedName>
        <fullName evidence="7">Acyl-CoA synthetase (NDP forming)</fullName>
    </submittedName>
</protein>
<dbReference type="Gene3D" id="3.30.1490.20">
    <property type="entry name" value="ATP-grasp fold, A domain"/>
    <property type="match status" value="1"/>
</dbReference>
<dbReference type="OrthoDB" id="9807426at2"/>
<dbReference type="CDD" id="cd04301">
    <property type="entry name" value="NAT_SF"/>
    <property type="match status" value="1"/>
</dbReference>
<dbReference type="PANTHER" id="PTHR43334:SF1">
    <property type="entry name" value="3-HYDROXYPROPIONATE--COA LIGASE [ADP-FORMING]"/>
    <property type="match status" value="1"/>
</dbReference>
<feature type="domain" description="ATP-grasp" evidence="5">
    <location>
        <begin position="529"/>
        <end position="565"/>
    </location>
</feature>
<dbReference type="Gene3D" id="3.30.470.20">
    <property type="entry name" value="ATP-grasp fold, B domain"/>
    <property type="match status" value="1"/>
</dbReference>
<dbReference type="Pfam" id="PF13380">
    <property type="entry name" value="CoA_binding_2"/>
    <property type="match status" value="1"/>
</dbReference>
<dbReference type="eggNOG" id="COG1042">
    <property type="taxonomic scope" value="Bacteria"/>
</dbReference>
<dbReference type="InterPro" id="IPR000182">
    <property type="entry name" value="GNAT_dom"/>
</dbReference>
<dbReference type="Pfam" id="PF13549">
    <property type="entry name" value="ATP-grasp_5"/>
    <property type="match status" value="1"/>
</dbReference>
<dbReference type="GO" id="GO:0016874">
    <property type="term" value="F:ligase activity"/>
    <property type="evidence" value="ECO:0007669"/>
    <property type="project" value="UniProtKB-KW"/>
</dbReference>
<organism evidence="7 8">
    <name type="scientific">Bernardetia litoralis (strain ATCC 23117 / DSM 6794 / NBRC 15988 / NCIMB 1366 / Fx l1 / Sio-4)</name>
    <name type="common">Flexibacter litoralis</name>
    <dbReference type="NCBI Taxonomy" id="880071"/>
    <lineage>
        <taxon>Bacteria</taxon>
        <taxon>Pseudomonadati</taxon>
        <taxon>Bacteroidota</taxon>
        <taxon>Cytophagia</taxon>
        <taxon>Cytophagales</taxon>
        <taxon>Bernardetiaceae</taxon>
        <taxon>Bernardetia</taxon>
    </lineage>
</organism>
<evidence type="ECO:0000256" key="2">
    <source>
        <dbReference type="ARBA" id="ARBA00022741"/>
    </source>
</evidence>
<dbReference type="InterPro" id="IPR016181">
    <property type="entry name" value="Acyl_CoA_acyltransferase"/>
</dbReference>
<dbReference type="RefSeq" id="WP_014797782.1">
    <property type="nucleotide sequence ID" value="NC_018018.1"/>
</dbReference>
<sequence length="940" mass="106096">MQNSFQRILERVLEGVRSWGESVSAHHFHPSYDKSTMEALFQPKTIAVVGASKKEYSLGKRLFENLTLLDYKGEVFPVNPKYDEINGSVCYKKIENIDEFIDLAIIITPARTVAQIIKECGEANVKNALILSTGFRETGEKGEEFEAEILLEARKSGVRVIGTNSIGFIRPHLNLFATFSNQRPKEGSIGFVSQSGAMGEGVLDWGNSQNVGFSAFISIGGMIDISWGDVIHYLGDDTRTKAIVLYMESINYARSFLSAAKEVSYSKPIIVLKTGKRQQLENNSTSPIHFEIDEDLIFNAAFRRSGMLRVDTMAEVFFMVEVISKQPRPKGKNLAILTNANAPAQLATTMLLKGGGQLATLSEATMKSLAEFLPKNWEYQNPLDLHQFATPEYYEKTTEILLKDTNVDGLLVILAPQAVSKPTETAKNLLRFASSKKKPLLVNWIGGTTTEEGRKLLSKAGIPNFQYPDTAAHIFNYLWKHAYNLKGIYETPRISDAMKKNPPNREKVAEIIAKARAENRTILTEWDAKQILLAYNLPIIDTRLAFSEDEAWLTAKAIGKPVVLKVHSRSIIKKSNVGGVRLFLKEEDSVRKAYQEIKKNIEERVSPDEFLGVTVQEMNVHDSVEMLLGSKVDAQFGSLLFFGNGGKSLQYYQDRTIAFPPLNTTLARRAIEQTIIYKNIAKNRGLHEPTMALLEQSMVRFSQLITEQPFIKEIYLNPITVSRVGGVSILDAVMILQPNDVKDEQLVRLAIRPYPSEYEEKWILPKSKKEILIRPIQPEDEPSMVVFHEKLSPQSVYFRFFHVVSLDQRRSHERLSRICFADYDRQITLIAEKEKPNQIQNEIIGAIRIIKIHGTKEAEFGMTIVDGYQGEGLGHELLRRAIEVCRSEGIELLTADILSENRGMRTVCEKLGFVIEYNSDEGTVKVSRYIHTILEENQEK</sequence>
<keyword evidence="8" id="KW-1185">Reference proteome</keyword>
<dbReference type="PROSITE" id="PS50975">
    <property type="entry name" value="ATP_GRASP"/>
    <property type="match status" value="1"/>
</dbReference>
<dbReference type="InterPro" id="IPR011761">
    <property type="entry name" value="ATP-grasp"/>
</dbReference>
<dbReference type="STRING" id="880071.Fleli_1943"/>
<name>I4AK46_BERLS</name>
<dbReference type="InterPro" id="IPR003781">
    <property type="entry name" value="CoA-bd"/>
</dbReference>
<dbReference type="Gene3D" id="3.40.50.720">
    <property type="entry name" value="NAD(P)-binding Rossmann-like Domain"/>
    <property type="match status" value="1"/>
</dbReference>
<dbReference type="eggNOG" id="COG0045">
    <property type="taxonomic scope" value="Bacteria"/>
</dbReference>
<evidence type="ECO:0000313" key="8">
    <source>
        <dbReference type="Proteomes" id="UP000006054"/>
    </source>
</evidence>
<dbReference type="KEGG" id="fli:Fleli_1943"/>
<gene>
    <name evidence="7" type="ordered locus">Fleli_1943</name>
</gene>
<dbReference type="InterPro" id="IPR032875">
    <property type="entry name" value="Succ_CoA_lig_flav_dom"/>
</dbReference>
<dbReference type="InterPro" id="IPR013815">
    <property type="entry name" value="ATP_grasp_subdomain_1"/>
</dbReference>
<dbReference type="Pfam" id="PF13302">
    <property type="entry name" value="Acetyltransf_3"/>
    <property type="match status" value="1"/>
</dbReference>
<proteinExistence type="predicted"/>
<dbReference type="InterPro" id="IPR051538">
    <property type="entry name" value="Acyl-CoA_Synth/Transferase"/>
</dbReference>
<dbReference type="Gene3D" id="3.40.630.30">
    <property type="match status" value="1"/>
</dbReference>